<keyword evidence="2" id="KW-1133">Transmembrane helix</keyword>
<sequence length="288" mass="31819">MELAVWRGTKIDCSPSDGGLKWAGSWLVCTGIVLILASCLRCRVTASMRLKRGPPTELKRPSFHQRNDADKLNNRGYYPDSKDLQQPKHSQIYIIHALVYHSHRNISCLDYSSVNAVRQIHLPTPATYKRRLRQRRRAVHDKESSRSEFEMGSGEIADSNHLPRELTPGGNDTVEAGDIGGDHGANMEVTVPENHPVVNDSTETSERLVNSDIDPTTEKGSTAMLSSTIETTTKATTVPVVIVSDKAPKPPYVIVTHSERSDVTTTHNMTEDFESSIAKISAIQCSNS</sequence>
<feature type="compositionally biased region" description="Polar residues" evidence="1">
    <location>
        <begin position="218"/>
        <end position="227"/>
    </location>
</feature>
<protein>
    <submittedName>
        <fullName evidence="3">Uncharacterized protein</fullName>
    </submittedName>
</protein>
<reference evidence="3" key="1">
    <citation type="journal article" date="2023" name="Mol. Biol. Evol.">
        <title>Third-Generation Sequencing Reveals the Adaptive Role of the Epigenome in Three Deep-Sea Polychaetes.</title>
        <authorList>
            <person name="Perez M."/>
            <person name="Aroh O."/>
            <person name="Sun Y."/>
            <person name="Lan Y."/>
            <person name="Juniper S.K."/>
            <person name="Young C.R."/>
            <person name="Angers B."/>
            <person name="Qian P.Y."/>
        </authorList>
    </citation>
    <scope>NUCLEOTIDE SEQUENCE</scope>
    <source>
        <strain evidence="3">P08H-3</strain>
    </source>
</reference>
<accession>A0AAD9NB22</accession>
<comment type="caution">
    <text evidence="3">The sequence shown here is derived from an EMBL/GenBank/DDBJ whole genome shotgun (WGS) entry which is preliminary data.</text>
</comment>
<dbReference type="EMBL" id="JAODUP010000075">
    <property type="protein sequence ID" value="KAK2163702.1"/>
    <property type="molecule type" value="Genomic_DNA"/>
</dbReference>
<feature type="compositionally biased region" description="Basic and acidic residues" evidence="1">
    <location>
        <begin position="140"/>
        <end position="149"/>
    </location>
</feature>
<dbReference type="AlphaFoldDB" id="A0AAD9NB22"/>
<evidence type="ECO:0000256" key="2">
    <source>
        <dbReference type="SAM" id="Phobius"/>
    </source>
</evidence>
<feature type="compositionally biased region" description="Basic and acidic residues" evidence="1">
    <location>
        <begin position="57"/>
        <end position="73"/>
    </location>
</feature>
<evidence type="ECO:0000256" key="1">
    <source>
        <dbReference type="SAM" id="MobiDB-lite"/>
    </source>
</evidence>
<evidence type="ECO:0000313" key="3">
    <source>
        <dbReference type="EMBL" id="KAK2163702.1"/>
    </source>
</evidence>
<keyword evidence="2" id="KW-0472">Membrane</keyword>
<dbReference type="Proteomes" id="UP001208570">
    <property type="component" value="Unassembled WGS sequence"/>
</dbReference>
<feature type="region of interest" description="Disordered" evidence="1">
    <location>
        <begin position="128"/>
        <end position="228"/>
    </location>
</feature>
<proteinExistence type="predicted"/>
<gene>
    <name evidence="3" type="ORF">LSH36_75g11010</name>
</gene>
<name>A0AAD9NB22_9ANNE</name>
<organism evidence="3 4">
    <name type="scientific">Paralvinella palmiformis</name>
    <dbReference type="NCBI Taxonomy" id="53620"/>
    <lineage>
        <taxon>Eukaryota</taxon>
        <taxon>Metazoa</taxon>
        <taxon>Spiralia</taxon>
        <taxon>Lophotrochozoa</taxon>
        <taxon>Annelida</taxon>
        <taxon>Polychaeta</taxon>
        <taxon>Sedentaria</taxon>
        <taxon>Canalipalpata</taxon>
        <taxon>Terebellida</taxon>
        <taxon>Terebelliformia</taxon>
        <taxon>Alvinellidae</taxon>
        <taxon>Paralvinella</taxon>
    </lineage>
</organism>
<feature type="transmembrane region" description="Helical" evidence="2">
    <location>
        <begin position="23"/>
        <end position="42"/>
    </location>
</feature>
<keyword evidence="2" id="KW-0812">Transmembrane</keyword>
<feature type="compositionally biased region" description="Basic residues" evidence="1">
    <location>
        <begin position="128"/>
        <end position="139"/>
    </location>
</feature>
<keyword evidence="4" id="KW-1185">Reference proteome</keyword>
<feature type="region of interest" description="Disordered" evidence="1">
    <location>
        <begin position="53"/>
        <end position="84"/>
    </location>
</feature>
<evidence type="ECO:0000313" key="4">
    <source>
        <dbReference type="Proteomes" id="UP001208570"/>
    </source>
</evidence>